<evidence type="ECO:0000313" key="4">
    <source>
        <dbReference type="Proteomes" id="UP000250153"/>
    </source>
</evidence>
<proteinExistence type="predicted"/>
<dbReference type="EMBL" id="CP023566">
    <property type="protein sequence ID" value="AWZ41063.1"/>
    <property type="molecule type" value="Genomic_DNA"/>
</dbReference>
<evidence type="ECO:0000313" key="1">
    <source>
        <dbReference type="EMBL" id="AWZ37946.1"/>
    </source>
</evidence>
<dbReference type="Proteomes" id="UP000250153">
    <property type="component" value="Chromosome"/>
</dbReference>
<dbReference type="RefSeq" id="WP_167397196.1">
    <property type="nucleotide sequence ID" value="NZ_CP023565.1"/>
</dbReference>
<keyword evidence="3" id="KW-1185">Reference proteome</keyword>
<dbReference type="AlphaFoldDB" id="A0AAD0KYZ8"/>
<reference evidence="3 4" key="1">
    <citation type="submission" date="2017-09" db="EMBL/GenBank/DDBJ databases">
        <title>Predominant Lactobacillus spp. isolated from feces of mice subjected to short-term calorie restriction.</title>
        <authorList>
            <person name="Zhang C."/>
            <person name="Zhao L."/>
            <person name="Pan F."/>
        </authorList>
    </citation>
    <scope>NUCLEOTIDE SEQUENCE [LARGE SCALE GENOMIC DNA]</scope>
    <source>
        <strain evidence="2 3">CR141</strain>
        <strain evidence="1 4">CR147</strain>
    </source>
</reference>
<dbReference type="GeneID" id="48467761"/>
<dbReference type="Proteomes" id="UP000250143">
    <property type="component" value="Chromosome"/>
</dbReference>
<dbReference type="EMBL" id="CP023565">
    <property type="protein sequence ID" value="AWZ37946.1"/>
    <property type="molecule type" value="Genomic_DNA"/>
</dbReference>
<dbReference type="KEGG" id="lmur:CPS94_02920"/>
<protein>
    <submittedName>
        <fullName evidence="1">Uncharacterized protein</fullName>
    </submittedName>
</protein>
<organism evidence="1 4">
    <name type="scientific">Ligilactobacillus murinus</name>
    <dbReference type="NCBI Taxonomy" id="1622"/>
    <lineage>
        <taxon>Bacteria</taxon>
        <taxon>Bacillati</taxon>
        <taxon>Bacillota</taxon>
        <taxon>Bacilli</taxon>
        <taxon>Lactobacillales</taxon>
        <taxon>Lactobacillaceae</taxon>
        <taxon>Ligilactobacillus</taxon>
    </lineage>
</organism>
<evidence type="ECO:0000313" key="2">
    <source>
        <dbReference type="EMBL" id="AWZ41063.1"/>
    </source>
</evidence>
<sequence>MALSQTERNKRWQAKNKEKAAYMRKRSVARTFITKYGKYEDLVELKELLDKRLSE</sequence>
<name>A0AAD0KYZ8_9LACO</name>
<accession>A0AAD0KYZ8</accession>
<gene>
    <name evidence="2" type="ORF">CPQ89_08545</name>
    <name evidence="1" type="ORF">CPS94_02920</name>
</gene>
<evidence type="ECO:0000313" key="3">
    <source>
        <dbReference type="Proteomes" id="UP000250143"/>
    </source>
</evidence>